<name>A0A812TTQ5_9DINO</name>
<keyword evidence="1" id="KW-0732">Signal</keyword>
<proteinExistence type="predicted"/>
<feature type="domain" description="GxGYxYP putative glycoside hydrolase second N-terminal" evidence="3">
    <location>
        <begin position="106"/>
        <end position="162"/>
    </location>
</feature>
<feature type="chain" id="PRO_5032990113" evidence="1">
    <location>
        <begin position="22"/>
        <end position="537"/>
    </location>
</feature>
<dbReference type="PANTHER" id="PTHR37321">
    <property type="entry name" value="EXPORTED PROTEIN-RELATED"/>
    <property type="match status" value="1"/>
</dbReference>
<dbReference type="InterPro" id="IPR025832">
    <property type="entry name" value="GxGYxYP_C"/>
</dbReference>
<dbReference type="Proteomes" id="UP000604046">
    <property type="component" value="Unassembled WGS sequence"/>
</dbReference>
<dbReference type="Pfam" id="PF20957">
    <property type="entry name" value="GxGYxYP_N_2nd"/>
    <property type="match status" value="1"/>
</dbReference>
<keyword evidence="5" id="KW-1185">Reference proteome</keyword>
<evidence type="ECO:0000313" key="4">
    <source>
        <dbReference type="EMBL" id="CAE7541924.1"/>
    </source>
</evidence>
<feature type="signal peptide" evidence="1">
    <location>
        <begin position="1"/>
        <end position="21"/>
    </location>
</feature>
<accession>A0A812TTQ5</accession>
<dbReference type="Pfam" id="PF14323">
    <property type="entry name" value="GxGYxYP_C"/>
    <property type="match status" value="1"/>
</dbReference>
<dbReference type="EMBL" id="CAJNDS010002604">
    <property type="protein sequence ID" value="CAE7541924.1"/>
    <property type="molecule type" value="Genomic_DNA"/>
</dbReference>
<evidence type="ECO:0000256" key="1">
    <source>
        <dbReference type="SAM" id="SignalP"/>
    </source>
</evidence>
<dbReference type="OrthoDB" id="414388at2759"/>
<reference evidence="4" key="1">
    <citation type="submission" date="2021-02" db="EMBL/GenBank/DDBJ databases">
        <authorList>
            <person name="Dougan E. K."/>
            <person name="Rhodes N."/>
            <person name="Thang M."/>
            <person name="Chan C."/>
        </authorList>
    </citation>
    <scope>NUCLEOTIDE SEQUENCE</scope>
</reference>
<dbReference type="PANTHER" id="PTHR37321:SF1">
    <property type="entry name" value="EXPORTED PROTEIN"/>
    <property type="match status" value="1"/>
</dbReference>
<evidence type="ECO:0000313" key="5">
    <source>
        <dbReference type="Proteomes" id="UP000604046"/>
    </source>
</evidence>
<gene>
    <name evidence="4" type="ORF">SNAT2548_LOCUS30383</name>
</gene>
<dbReference type="Gene3D" id="3.20.20.490">
    <property type="entry name" value="GxGYxYP glycoside hydrolase, C-terminal domain"/>
    <property type="match status" value="1"/>
</dbReference>
<protein>
    <submittedName>
        <fullName evidence="4">Uncharacterized protein</fullName>
    </submittedName>
</protein>
<sequence>MAVMAALGPFCAASLLVLASGEPALYKNGASFVLDTPPAPLGMTVAALQGLMNQKLGRPAVFLRKMPSDAGWLKTAVALEESLKQAEFREVQWPELLEAAIAAGAVKGRVLVNASEPWSFASAVSLAALHRAIPIDTHHTNHSLEHLPVLADVRGRWSSQVEATKDTVQGVLPNMTKSRIVIQTPELIAEGFLVDLAVKDTMFVMWMDHLCTAGTEDNLLFRQVTESLSSIDTELSIMGYFAGSEVVADCTSSHSEISLVSDMSPNLAFFSLLPPVVSLKQSALQPVPKYDPSKIYVALLSSDGDNMQLDYNSLRPRMEERLALCAKSVVEASKASQASCPPVGWTISNRLMEFAPTVLRWLYAAAQRTGGRDSFLMGPSGYGFLHPSSNTKEALLTNLTVQAAEKLDMCAYVHWDAYNQETAMEQAVAKYAHTAIRGVFSPVQPAVPPVVANDVVTFTETLRWFTKSRPIDVANHVNGLKPGSTVFLYKIHDISFADVEAMAAALRGNVVLLGHRELISMTRVRYGLDPDASTLVV</sequence>
<dbReference type="AlphaFoldDB" id="A0A812TTQ5"/>
<organism evidence="4 5">
    <name type="scientific">Symbiodinium natans</name>
    <dbReference type="NCBI Taxonomy" id="878477"/>
    <lineage>
        <taxon>Eukaryota</taxon>
        <taxon>Sar</taxon>
        <taxon>Alveolata</taxon>
        <taxon>Dinophyceae</taxon>
        <taxon>Suessiales</taxon>
        <taxon>Symbiodiniaceae</taxon>
        <taxon>Symbiodinium</taxon>
    </lineage>
</organism>
<evidence type="ECO:0000259" key="2">
    <source>
        <dbReference type="Pfam" id="PF14323"/>
    </source>
</evidence>
<comment type="caution">
    <text evidence="4">The sequence shown here is derived from an EMBL/GenBank/DDBJ whole genome shotgun (WGS) entry which is preliminary data.</text>
</comment>
<evidence type="ECO:0000259" key="3">
    <source>
        <dbReference type="Pfam" id="PF20957"/>
    </source>
</evidence>
<feature type="domain" description="GxGYxYP putative glycoside hydrolase C-terminal" evidence="2">
    <location>
        <begin position="294"/>
        <end position="434"/>
    </location>
</feature>
<dbReference type="InterPro" id="IPR048310">
    <property type="entry name" value="GxGYxYP_N_2nd"/>
</dbReference>
<dbReference type="InterPro" id="IPR038410">
    <property type="entry name" value="GxGYxYP_C_sf"/>
</dbReference>